<organism evidence="1 2">
    <name type="scientific">Ditylenchus destructor</name>
    <dbReference type="NCBI Taxonomy" id="166010"/>
    <lineage>
        <taxon>Eukaryota</taxon>
        <taxon>Metazoa</taxon>
        <taxon>Ecdysozoa</taxon>
        <taxon>Nematoda</taxon>
        <taxon>Chromadorea</taxon>
        <taxon>Rhabditida</taxon>
        <taxon>Tylenchina</taxon>
        <taxon>Tylenchomorpha</taxon>
        <taxon>Sphaerularioidea</taxon>
        <taxon>Anguinidae</taxon>
        <taxon>Anguininae</taxon>
        <taxon>Ditylenchus</taxon>
    </lineage>
</organism>
<sequence length="99" mass="11084">MLSGQTGKLKENLLAGEQALRHLIGIQPSFVAMQMKILGAANHLKKMLAVVITEASEQPQEEKNQGVLDILTKFFKRETDFVNAVKDLKKQLDGKFMMI</sequence>
<dbReference type="Proteomes" id="UP001201812">
    <property type="component" value="Unassembled WGS sequence"/>
</dbReference>
<comment type="caution">
    <text evidence="1">The sequence shown here is derived from an EMBL/GenBank/DDBJ whole genome shotgun (WGS) entry which is preliminary data.</text>
</comment>
<evidence type="ECO:0000313" key="2">
    <source>
        <dbReference type="Proteomes" id="UP001201812"/>
    </source>
</evidence>
<proteinExistence type="predicted"/>
<dbReference type="AlphaFoldDB" id="A0AAD4N415"/>
<gene>
    <name evidence="1" type="ORF">DdX_10508</name>
</gene>
<protein>
    <submittedName>
        <fullName evidence="1">Uncharacterized protein</fullName>
    </submittedName>
</protein>
<name>A0AAD4N415_9BILA</name>
<reference evidence="1" key="1">
    <citation type="submission" date="2022-01" db="EMBL/GenBank/DDBJ databases">
        <title>Genome Sequence Resource for Two Populations of Ditylenchus destructor, the Migratory Endoparasitic Phytonematode.</title>
        <authorList>
            <person name="Zhang H."/>
            <person name="Lin R."/>
            <person name="Xie B."/>
        </authorList>
    </citation>
    <scope>NUCLEOTIDE SEQUENCE</scope>
    <source>
        <strain evidence="1">BazhouSP</strain>
    </source>
</reference>
<accession>A0AAD4N415</accession>
<evidence type="ECO:0000313" key="1">
    <source>
        <dbReference type="EMBL" id="KAI1710809.1"/>
    </source>
</evidence>
<keyword evidence="2" id="KW-1185">Reference proteome</keyword>
<dbReference type="EMBL" id="JAKKPZ010000024">
    <property type="protein sequence ID" value="KAI1710809.1"/>
    <property type="molecule type" value="Genomic_DNA"/>
</dbReference>